<evidence type="ECO:0000313" key="1">
    <source>
        <dbReference type="EMBL" id="KAK3275893.1"/>
    </source>
</evidence>
<accession>A0AAE0GD80</accession>
<dbReference type="AlphaFoldDB" id="A0AAE0GD80"/>
<reference evidence="1 2" key="1">
    <citation type="journal article" date="2015" name="Genome Biol. Evol.">
        <title>Comparative Genomics of a Bacterivorous Green Alga Reveals Evolutionary Causalities and Consequences of Phago-Mixotrophic Mode of Nutrition.</title>
        <authorList>
            <person name="Burns J.A."/>
            <person name="Paasch A."/>
            <person name="Narechania A."/>
            <person name="Kim E."/>
        </authorList>
    </citation>
    <scope>NUCLEOTIDE SEQUENCE [LARGE SCALE GENOMIC DNA]</scope>
    <source>
        <strain evidence="1 2">PLY_AMNH</strain>
    </source>
</reference>
<evidence type="ECO:0000313" key="2">
    <source>
        <dbReference type="Proteomes" id="UP001190700"/>
    </source>
</evidence>
<dbReference type="EMBL" id="LGRX02006948">
    <property type="protein sequence ID" value="KAK3275893.1"/>
    <property type="molecule type" value="Genomic_DNA"/>
</dbReference>
<proteinExistence type="predicted"/>
<name>A0AAE0GD80_9CHLO</name>
<comment type="caution">
    <text evidence="1">The sequence shown here is derived from an EMBL/GenBank/DDBJ whole genome shotgun (WGS) entry which is preliminary data.</text>
</comment>
<keyword evidence="2" id="KW-1185">Reference proteome</keyword>
<dbReference type="Proteomes" id="UP001190700">
    <property type="component" value="Unassembled WGS sequence"/>
</dbReference>
<sequence length="131" mass="14097">MAYLDDIHVLGELDQAAGDPMPGAVAPLEGTKCLQEVAGRLYPLGEEAVALSQLPTRWGGLGLTSAQRLVAAEWLGSWAHVWKCVAVMFPVVWGLLPHLPPPPGGNGCWGAPPRRRALRRRWRTCGVPESG</sequence>
<organism evidence="1 2">
    <name type="scientific">Cymbomonas tetramitiformis</name>
    <dbReference type="NCBI Taxonomy" id="36881"/>
    <lineage>
        <taxon>Eukaryota</taxon>
        <taxon>Viridiplantae</taxon>
        <taxon>Chlorophyta</taxon>
        <taxon>Pyramimonadophyceae</taxon>
        <taxon>Pyramimonadales</taxon>
        <taxon>Pyramimonadaceae</taxon>
        <taxon>Cymbomonas</taxon>
    </lineage>
</organism>
<gene>
    <name evidence="1" type="ORF">CYMTET_16001</name>
</gene>
<protein>
    <submittedName>
        <fullName evidence="1">Uncharacterized protein</fullName>
    </submittedName>
</protein>